<feature type="non-terminal residue" evidence="1">
    <location>
        <position position="202"/>
    </location>
</feature>
<dbReference type="Proteomes" id="UP000643701">
    <property type="component" value="Unassembled WGS sequence"/>
</dbReference>
<name>A0A967AE09_9FLAO</name>
<keyword evidence="2" id="KW-1185">Reference proteome</keyword>
<proteinExistence type="predicted"/>
<dbReference type="AlphaFoldDB" id="A0A967AE09"/>
<organism evidence="1 2">
    <name type="scientific">Psychroflexus maritimus</name>
    <dbReference type="NCBI Taxonomy" id="2714865"/>
    <lineage>
        <taxon>Bacteria</taxon>
        <taxon>Pseudomonadati</taxon>
        <taxon>Bacteroidota</taxon>
        <taxon>Flavobacteriia</taxon>
        <taxon>Flavobacteriales</taxon>
        <taxon>Flavobacteriaceae</taxon>
        <taxon>Psychroflexus</taxon>
    </lineage>
</organism>
<evidence type="ECO:0000313" key="2">
    <source>
        <dbReference type="Proteomes" id="UP000643701"/>
    </source>
</evidence>
<reference evidence="1" key="1">
    <citation type="submission" date="2020-03" db="EMBL/GenBank/DDBJ databases">
        <title>Psychroflexus Maritimus sp. nov., isolate from marine sediment.</title>
        <authorList>
            <person name="Zhong Y.-L."/>
        </authorList>
    </citation>
    <scope>NUCLEOTIDE SEQUENCE</scope>
    <source>
        <strain evidence="1">C1</strain>
    </source>
</reference>
<gene>
    <name evidence="1" type="ORF">G7034_09775</name>
</gene>
<comment type="caution">
    <text evidence="1">The sequence shown here is derived from an EMBL/GenBank/DDBJ whole genome shotgun (WGS) entry which is preliminary data.</text>
</comment>
<feature type="non-terminal residue" evidence="1">
    <location>
        <position position="1"/>
    </location>
</feature>
<evidence type="ECO:0000313" key="1">
    <source>
        <dbReference type="EMBL" id="NGZ90542.1"/>
    </source>
</evidence>
<dbReference type="EMBL" id="JAANAS010000074">
    <property type="protein sequence ID" value="NGZ90542.1"/>
    <property type="molecule type" value="Genomic_DNA"/>
</dbReference>
<accession>A0A967AE09</accession>
<dbReference type="RefSeq" id="WP_166400783.1">
    <property type="nucleotide sequence ID" value="NZ_JAANAS010000074.1"/>
</dbReference>
<protein>
    <submittedName>
        <fullName evidence="1">Uncharacterized protein</fullName>
    </submittedName>
</protein>
<sequence length="202" mass="22891">ATDINNNCVAFTELDLQVNLRPFIEDSENIATFEQCPNEENSPIQNWDLNTTIPFFYSEENVPSIISFHLSQADAENNENPQPTDFENTTNPQTLYVRAEAVESGCLEFTTIELLVNVIDESFFPDLIEVCDSNNNGFSESFDLGSIISDYQANFPNYQLSFHPTFPDAENQTNVLPEVYANVQAFEQTIYAFFEDEETGCT</sequence>